<reference evidence="1" key="1">
    <citation type="journal article" date="2021" name="Mol. Plant Microbe Interact.">
        <title>Complete Genome Sequence of the Plant-Pathogenic Fungus Colletotrichum lupini.</title>
        <authorList>
            <person name="Baroncelli R."/>
            <person name="Pensec F."/>
            <person name="Da Lio D."/>
            <person name="Boufleur T."/>
            <person name="Vicente I."/>
            <person name="Sarrocco S."/>
            <person name="Picot A."/>
            <person name="Baraldi E."/>
            <person name="Sukno S."/>
            <person name="Thon M."/>
            <person name="Le Floch G."/>
        </authorList>
    </citation>
    <scope>NUCLEOTIDE SEQUENCE</scope>
    <source>
        <strain evidence="1">IMI 504893</strain>
    </source>
</reference>
<gene>
    <name evidence="1" type="ORF">CLUP02_06784</name>
</gene>
<organism evidence="1 2">
    <name type="scientific">Colletotrichum lupini</name>
    <dbReference type="NCBI Taxonomy" id="145971"/>
    <lineage>
        <taxon>Eukaryota</taxon>
        <taxon>Fungi</taxon>
        <taxon>Dikarya</taxon>
        <taxon>Ascomycota</taxon>
        <taxon>Pezizomycotina</taxon>
        <taxon>Sordariomycetes</taxon>
        <taxon>Hypocreomycetidae</taxon>
        <taxon>Glomerellales</taxon>
        <taxon>Glomerellaceae</taxon>
        <taxon>Colletotrichum</taxon>
        <taxon>Colletotrichum acutatum species complex</taxon>
    </lineage>
</organism>
<protein>
    <submittedName>
        <fullName evidence="1">Uncharacterized protein</fullName>
    </submittedName>
</protein>
<keyword evidence="2" id="KW-1185">Reference proteome</keyword>
<evidence type="ECO:0000313" key="1">
    <source>
        <dbReference type="EMBL" id="UQC81298.1"/>
    </source>
</evidence>
<dbReference type="Proteomes" id="UP000830671">
    <property type="component" value="Chromosome 3"/>
</dbReference>
<dbReference type="AlphaFoldDB" id="A0A9Q8SPX9"/>
<accession>A0A9Q8SPX9</accession>
<dbReference type="KEGG" id="clup:CLUP02_06784"/>
<sequence length="169" mass="19200">MQLEESPQWGGNAEPQRRNAEMCFTDLASFAPDFSCMIPRLSPHSTPTDADVQTKRYPERWPFDSLAAGIYAFHPMPKPLGLYQSLEQPRIVSRSWGTNHPLPTLRPQVRRSSVLVDDKLRQRPSVWERVQLGRNILKLYDLPAGSALNPPVAPFPRIRGSRLRAIVCN</sequence>
<dbReference type="GeneID" id="73340791"/>
<dbReference type="RefSeq" id="XP_049142924.1">
    <property type="nucleotide sequence ID" value="XM_049285781.1"/>
</dbReference>
<evidence type="ECO:0000313" key="2">
    <source>
        <dbReference type="Proteomes" id="UP000830671"/>
    </source>
</evidence>
<name>A0A9Q8SPX9_9PEZI</name>
<proteinExistence type="predicted"/>
<dbReference type="EMBL" id="CP019475">
    <property type="protein sequence ID" value="UQC81298.1"/>
    <property type="molecule type" value="Genomic_DNA"/>
</dbReference>